<dbReference type="AlphaFoldDB" id="A0A9P6K091"/>
<organism evidence="2 3">
    <name type="scientific">Mortierella hygrophila</name>
    <dbReference type="NCBI Taxonomy" id="979708"/>
    <lineage>
        <taxon>Eukaryota</taxon>
        <taxon>Fungi</taxon>
        <taxon>Fungi incertae sedis</taxon>
        <taxon>Mucoromycota</taxon>
        <taxon>Mortierellomycotina</taxon>
        <taxon>Mortierellomycetes</taxon>
        <taxon>Mortierellales</taxon>
        <taxon>Mortierellaceae</taxon>
        <taxon>Mortierella</taxon>
    </lineage>
</organism>
<evidence type="ECO:0000313" key="2">
    <source>
        <dbReference type="EMBL" id="KAF9540155.1"/>
    </source>
</evidence>
<gene>
    <name evidence="2" type="ORF">EC957_004594</name>
</gene>
<evidence type="ECO:0000256" key="1">
    <source>
        <dbReference type="SAM" id="MobiDB-lite"/>
    </source>
</evidence>
<feature type="compositionally biased region" description="Polar residues" evidence="1">
    <location>
        <begin position="359"/>
        <end position="381"/>
    </location>
</feature>
<sequence>MQALLELLALIVSEGPESFTPSYSDDFALFIQPHGKSYQDLVDLLPKLSRELMTKIVVAARHWARYGNVEVLGGRRRRYSIEDCSRDDLSLSGFGNVTPQELPSSPDPNRACLQNLAIALFSNNLSSSVAQHSGHTIISHGATQNKHMKDHRIQRPTEETLQSIGSTEVEIDDKDVMEALENLMLLHESVDQLESWKRFSDAHAALPLPPWWTTAAKVVKSTSEEKKAMLLRKSSRGHSVSSRAQVCGQAPPQPHDVSALIPLVPSRNSSLCTLDKGLHTFAEGGLSVDVPYNYKTSYWQFKHRQDRARHDPPPGSSPPRRVNHMVTATVRHLATVLLLDDESETMSVGKETCLSESLNSDSLVESSDYSAQSSQRNTPAATPQHELPEFVAPPMKDLYSAPIVIDRSQLPPGARHPALGDSITSVIAISAPKKYVTAAIDTSAIKAATKKRPPPFAFPSPPSPTVLSKSMTTASLSPTTAESFITKICTQVPTEQEGKECLVTVKKGWRICEKPLMHWKRKSVSVVPAAASPYPHTSALSVSSLADRADLAAATLRTSSPIAINAAVASTTTVAGAESVKTKPQYPYQGKYQRRLITVVGLFYESRWLPDVNVIPRSWLFNRIDPIPGGLHVYGLVTFQLYFSSVGCPCPNSHPNSPEHGQLPHGHFQLASTFAIHYFCEQSEETTPGEAVWEEK</sequence>
<proteinExistence type="predicted"/>
<keyword evidence="3" id="KW-1185">Reference proteome</keyword>
<feature type="region of interest" description="Disordered" evidence="1">
    <location>
        <begin position="303"/>
        <end position="322"/>
    </location>
</feature>
<comment type="caution">
    <text evidence="2">The sequence shown here is derived from an EMBL/GenBank/DDBJ whole genome shotgun (WGS) entry which is preliminary data.</text>
</comment>
<feature type="region of interest" description="Disordered" evidence="1">
    <location>
        <begin position="359"/>
        <end position="386"/>
    </location>
</feature>
<dbReference type="Proteomes" id="UP000723463">
    <property type="component" value="Unassembled WGS sequence"/>
</dbReference>
<dbReference type="EMBL" id="JAAAXW010000212">
    <property type="protein sequence ID" value="KAF9540155.1"/>
    <property type="molecule type" value="Genomic_DNA"/>
</dbReference>
<protein>
    <submittedName>
        <fullName evidence="2">Uncharacterized protein</fullName>
    </submittedName>
</protein>
<name>A0A9P6K091_9FUNG</name>
<accession>A0A9P6K091</accession>
<evidence type="ECO:0000313" key="3">
    <source>
        <dbReference type="Proteomes" id="UP000723463"/>
    </source>
</evidence>
<reference evidence="2" key="1">
    <citation type="journal article" date="2020" name="Fungal Divers.">
        <title>Resolving the Mortierellaceae phylogeny through synthesis of multi-gene phylogenetics and phylogenomics.</title>
        <authorList>
            <person name="Vandepol N."/>
            <person name="Liber J."/>
            <person name="Desiro A."/>
            <person name="Na H."/>
            <person name="Kennedy M."/>
            <person name="Barry K."/>
            <person name="Grigoriev I.V."/>
            <person name="Miller A.N."/>
            <person name="O'Donnell K."/>
            <person name="Stajich J.E."/>
            <person name="Bonito G."/>
        </authorList>
    </citation>
    <scope>NUCLEOTIDE SEQUENCE</scope>
    <source>
        <strain evidence="2">NRRL 2591</strain>
    </source>
</reference>